<protein>
    <submittedName>
        <fullName evidence="2">Uncharacterized protein</fullName>
    </submittedName>
</protein>
<keyword evidence="3" id="KW-1185">Reference proteome</keyword>
<dbReference type="Proteomes" id="UP001153555">
    <property type="component" value="Unassembled WGS sequence"/>
</dbReference>
<feature type="region of interest" description="Disordered" evidence="1">
    <location>
        <begin position="84"/>
        <end position="107"/>
    </location>
</feature>
<comment type="caution">
    <text evidence="2">The sequence shown here is derived from an EMBL/GenBank/DDBJ whole genome shotgun (WGS) entry which is preliminary data.</text>
</comment>
<evidence type="ECO:0000313" key="3">
    <source>
        <dbReference type="Proteomes" id="UP001153555"/>
    </source>
</evidence>
<gene>
    <name evidence="2" type="ORF">SHERM_23969</name>
</gene>
<accession>A0A9N7ND11</accession>
<organism evidence="2 3">
    <name type="scientific">Striga hermonthica</name>
    <name type="common">Purple witchweed</name>
    <name type="synonym">Buchnera hermonthica</name>
    <dbReference type="NCBI Taxonomy" id="68872"/>
    <lineage>
        <taxon>Eukaryota</taxon>
        <taxon>Viridiplantae</taxon>
        <taxon>Streptophyta</taxon>
        <taxon>Embryophyta</taxon>
        <taxon>Tracheophyta</taxon>
        <taxon>Spermatophyta</taxon>
        <taxon>Magnoliopsida</taxon>
        <taxon>eudicotyledons</taxon>
        <taxon>Gunneridae</taxon>
        <taxon>Pentapetalae</taxon>
        <taxon>asterids</taxon>
        <taxon>lamiids</taxon>
        <taxon>Lamiales</taxon>
        <taxon>Orobanchaceae</taxon>
        <taxon>Buchnereae</taxon>
        <taxon>Striga</taxon>
    </lineage>
</organism>
<evidence type="ECO:0000313" key="2">
    <source>
        <dbReference type="EMBL" id="CAA0828274.1"/>
    </source>
</evidence>
<evidence type="ECO:0000256" key="1">
    <source>
        <dbReference type="SAM" id="MobiDB-lite"/>
    </source>
</evidence>
<proteinExistence type="predicted"/>
<name>A0A9N7ND11_STRHE</name>
<reference evidence="2" key="1">
    <citation type="submission" date="2019-12" db="EMBL/GenBank/DDBJ databases">
        <authorList>
            <person name="Scholes J."/>
        </authorList>
    </citation>
    <scope>NUCLEOTIDE SEQUENCE</scope>
</reference>
<dbReference type="AlphaFoldDB" id="A0A9N7ND11"/>
<dbReference type="EMBL" id="CACSLK010027752">
    <property type="protein sequence ID" value="CAA0828274.1"/>
    <property type="molecule type" value="Genomic_DNA"/>
</dbReference>
<sequence>MTTGFSSSPIEVPRPCMIPEVEGLDNICLDTDSEKGKEVELKRRSKATTMPWTHEKDVLLCQDFVPSHVIRSLALNKHLKTSRGGKKARISDIGDHTSGSRQDIEPSGDVEDMYVRRPIGQKAAKARKRKGKTTAGGSSGPDVERLLAEIGEVKEIHLKKQKDLEKLVRIESWKMYREMLKEDTSTMTEEELQAHPGLLVVLKQELSLK</sequence>
<feature type="region of interest" description="Disordered" evidence="1">
    <location>
        <begin position="121"/>
        <end position="140"/>
    </location>
</feature>
<dbReference type="OrthoDB" id="1225588at2759"/>